<evidence type="ECO:0000313" key="7">
    <source>
        <dbReference type="Proteomes" id="UP000447833"/>
    </source>
</evidence>
<evidence type="ECO:0000256" key="5">
    <source>
        <dbReference type="SAM" id="Phobius"/>
    </source>
</evidence>
<proteinExistence type="predicted"/>
<dbReference type="AlphaFoldDB" id="A0A845EQU6"/>
<protein>
    <submittedName>
        <fullName evidence="6">DUF4870 domain-containing protein</fullName>
    </submittedName>
</protein>
<evidence type="ECO:0000256" key="2">
    <source>
        <dbReference type="ARBA" id="ARBA00022692"/>
    </source>
</evidence>
<sequence>MTPTPRKTSSGLEENVAGLLTYVLGFVTGVIFLLIEKDNKFVRFHAMQSIVVFGAFFVISLVLNVVPVIGTIVSVLILPPISLIVWIVLMVKAYQGNQYKLPIAGDFSEKQLAKMK</sequence>
<evidence type="ECO:0000256" key="3">
    <source>
        <dbReference type="ARBA" id="ARBA00022989"/>
    </source>
</evidence>
<evidence type="ECO:0000256" key="1">
    <source>
        <dbReference type="ARBA" id="ARBA00004141"/>
    </source>
</evidence>
<dbReference type="EMBL" id="WMEY01000001">
    <property type="protein sequence ID" value="MYL62059.1"/>
    <property type="molecule type" value="Genomic_DNA"/>
</dbReference>
<dbReference type="InterPro" id="IPR019109">
    <property type="entry name" value="MamF_MmsF"/>
</dbReference>
<keyword evidence="2 5" id="KW-0812">Transmembrane</keyword>
<keyword evidence="3 5" id="KW-1133">Transmembrane helix</keyword>
<comment type="caution">
    <text evidence="6">The sequence shown here is derived from an EMBL/GenBank/DDBJ whole genome shotgun (WGS) entry which is preliminary data.</text>
</comment>
<feature type="transmembrane region" description="Helical" evidence="5">
    <location>
        <begin position="47"/>
        <end position="66"/>
    </location>
</feature>
<name>A0A845EQU6_9BACL</name>
<reference evidence="6 7" key="1">
    <citation type="submission" date="2019-11" db="EMBL/GenBank/DDBJ databases">
        <title>Genome sequences of 17 halophilic strains isolated from different environments.</title>
        <authorList>
            <person name="Furrow R.E."/>
        </authorList>
    </citation>
    <scope>NUCLEOTIDE SEQUENCE [LARGE SCALE GENOMIC DNA]</scope>
    <source>
        <strain evidence="6 7">22506_14_FS</strain>
    </source>
</reference>
<keyword evidence="4 5" id="KW-0472">Membrane</keyword>
<dbReference type="PANTHER" id="PTHR36460">
    <property type="entry name" value="UPF0132 DOMAIN PROTEIN (AFU_ORTHOLOGUE AFUA_3G10255)"/>
    <property type="match status" value="1"/>
</dbReference>
<organism evidence="6 7">
    <name type="scientific">Guptibacillus hwajinpoensis</name>
    <dbReference type="NCBI Taxonomy" id="208199"/>
    <lineage>
        <taxon>Bacteria</taxon>
        <taxon>Bacillati</taxon>
        <taxon>Bacillota</taxon>
        <taxon>Bacilli</taxon>
        <taxon>Bacillales</taxon>
        <taxon>Guptibacillaceae</taxon>
        <taxon>Guptibacillus</taxon>
    </lineage>
</organism>
<gene>
    <name evidence="6" type="ORF">GLW07_01690</name>
</gene>
<evidence type="ECO:0000256" key="4">
    <source>
        <dbReference type="ARBA" id="ARBA00023136"/>
    </source>
</evidence>
<dbReference type="GO" id="GO:0016020">
    <property type="term" value="C:membrane"/>
    <property type="evidence" value="ECO:0007669"/>
    <property type="project" value="UniProtKB-SubCell"/>
</dbReference>
<dbReference type="Proteomes" id="UP000447833">
    <property type="component" value="Unassembled WGS sequence"/>
</dbReference>
<dbReference type="PANTHER" id="PTHR36460:SF1">
    <property type="entry name" value="UPF0132 DOMAIN PROTEIN (AFU_ORTHOLOGUE AFUA_3G10255)"/>
    <property type="match status" value="1"/>
</dbReference>
<accession>A0A845EQU6</accession>
<feature type="transmembrane region" description="Helical" evidence="5">
    <location>
        <begin position="72"/>
        <end position="91"/>
    </location>
</feature>
<dbReference type="Pfam" id="PF09685">
    <property type="entry name" value="MamF_MmsF"/>
    <property type="match status" value="1"/>
</dbReference>
<evidence type="ECO:0000313" key="6">
    <source>
        <dbReference type="EMBL" id="MYL62059.1"/>
    </source>
</evidence>
<comment type="subcellular location">
    <subcellularLocation>
        <location evidence="1">Membrane</location>
        <topology evidence="1">Multi-pass membrane protein</topology>
    </subcellularLocation>
</comment>
<feature type="transmembrane region" description="Helical" evidence="5">
    <location>
        <begin position="16"/>
        <end position="35"/>
    </location>
</feature>